<gene>
    <name evidence="3" type="ORF">BD289DRAFT_446707</name>
</gene>
<dbReference type="OrthoDB" id="446683at2759"/>
<dbReference type="AlphaFoldDB" id="A0A2T2ZTS1"/>
<dbReference type="InterPro" id="IPR029058">
    <property type="entry name" value="AB_hydrolase_fold"/>
</dbReference>
<proteinExistence type="inferred from homology"/>
<protein>
    <submittedName>
        <fullName evidence="3">Siderophore esteras-like protein IroE-like protein</fullName>
    </submittedName>
</protein>
<accession>A0A2T2ZTS1</accession>
<dbReference type="InterPro" id="IPR052558">
    <property type="entry name" value="Siderophore_Hydrolase_D"/>
</dbReference>
<name>A0A2T2ZTS1_9PEZI</name>
<organism evidence="3 4">
    <name type="scientific">Coniella lustricola</name>
    <dbReference type="NCBI Taxonomy" id="2025994"/>
    <lineage>
        <taxon>Eukaryota</taxon>
        <taxon>Fungi</taxon>
        <taxon>Dikarya</taxon>
        <taxon>Ascomycota</taxon>
        <taxon>Pezizomycotina</taxon>
        <taxon>Sordariomycetes</taxon>
        <taxon>Sordariomycetidae</taxon>
        <taxon>Diaporthales</taxon>
        <taxon>Schizoparmaceae</taxon>
        <taxon>Coniella</taxon>
    </lineage>
</organism>
<dbReference type="Pfam" id="PF00756">
    <property type="entry name" value="Esterase"/>
    <property type="match status" value="1"/>
</dbReference>
<evidence type="ECO:0000256" key="1">
    <source>
        <dbReference type="ARBA" id="ARBA00005622"/>
    </source>
</evidence>
<comment type="similarity">
    <text evidence="1">Belongs to the esterase D family.</text>
</comment>
<keyword evidence="2" id="KW-0378">Hydrolase</keyword>
<dbReference type="Gene3D" id="3.40.50.1820">
    <property type="entry name" value="alpha/beta hydrolase"/>
    <property type="match status" value="1"/>
</dbReference>
<keyword evidence="4" id="KW-1185">Reference proteome</keyword>
<sequence>MMSLSNYSWSFTPLVSSFPPTVLPNVAFWNVTNESDLNYQIQVSWPLEWPSVPEEANDTALTMFILDGNALGMTGTEAWRRRDPVVVDQPSGIVVSIGYPLVDSVYGAQRSIDYQPVTPGSSPPAVPGTPQGADDFIDFIEHELRPFLREVLFPRVQFGREAVYGHSFGGLFVVYALLRRPDLFDTFLAASPDLTYDDWYILNHMYWLAEAGSRRKENGTSTSPAVRVSYGSLEQYPRRKRTETYDEYVARIQYLKSLGVVYSMGDDCNSLWEYLNASPQVRNAEIKEYVGSDHSSVGAVALTDGVSYFVNW</sequence>
<dbReference type="GO" id="GO:0016788">
    <property type="term" value="F:hydrolase activity, acting on ester bonds"/>
    <property type="evidence" value="ECO:0007669"/>
    <property type="project" value="TreeGrafter"/>
</dbReference>
<dbReference type="InParanoid" id="A0A2T2ZTS1"/>
<dbReference type="PANTHER" id="PTHR40841:SF2">
    <property type="entry name" value="SIDEROPHORE-DEGRADING ESTERASE (EUROFUNG)"/>
    <property type="match status" value="1"/>
</dbReference>
<dbReference type="SUPFAM" id="SSF53474">
    <property type="entry name" value="alpha/beta-Hydrolases"/>
    <property type="match status" value="1"/>
</dbReference>
<dbReference type="PANTHER" id="PTHR40841">
    <property type="entry name" value="SIDEROPHORE TRIACETYLFUSARININE C ESTERASE"/>
    <property type="match status" value="1"/>
</dbReference>
<evidence type="ECO:0000256" key="2">
    <source>
        <dbReference type="ARBA" id="ARBA00022801"/>
    </source>
</evidence>
<dbReference type="EMBL" id="KZ678711">
    <property type="protein sequence ID" value="PSR76373.1"/>
    <property type="molecule type" value="Genomic_DNA"/>
</dbReference>
<dbReference type="Proteomes" id="UP000241462">
    <property type="component" value="Unassembled WGS sequence"/>
</dbReference>
<dbReference type="InterPro" id="IPR000801">
    <property type="entry name" value="Esterase-like"/>
</dbReference>
<evidence type="ECO:0000313" key="4">
    <source>
        <dbReference type="Proteomes" id="UP000241462"/>
    </source>
</evidence>
<reference evidence="3 4" key="1">
    <citation type="journal article" date="2018" name="Mycol. Prog.">
        <title>Coniella lustricola, a new species from submerged detritus.</title>
        <authorList>
            <person name="Raudabaugh D.B."/>
            <person name="Iturriaga T."/>
            <person name="Carver A."/>
            <person name="Mondo S."/>
            <person name="Pangilinan J."/>
            <person name="Lipzen A."/>
            <person name="He G."/>
            <person name="Amirebrahimi M."/>
            <person name="Grigoriev I.V."/>
            <person name="Miller A.N."/>
        </authorList>
    </citation>
    <scope>NUCLEOTIDE SEQUENCE [LARGE SCALE GENOMIC DNA]</scope>
    <source>
        <strain evidence="3 4">B22-T-1</strain>
    </source>
</reference>
<evidence type="ECO:0000313" key="3">
    <source>
        <dbReference type="EMBL" id="PSR76373.1"/>
    </source>
</evidence>